<accession>A0A2N7S6S2</accession>
<dbReference type="CDD" id="cd02955">
    <property type="entry name" value="SSP411"/>
    <property type="match status" value="1"/>
</dbReference>
<gene>
    <name evidence="2" type="ORF">CIK84_09990</name>
</gene>
<comment type="caution">
    <text evidence="2">The sequence shown here is derived from an EMBL/GenBank/DDBJ whole genome shotgun (WGS) entry which is preliminary data.</text>
</comment>
<dbReference type="PANTHER" id="PTHR42899">
    <property type="entry name" value="SPERMATOGENESIS-ASSOCIATED PROTEIN 20"/>
    <property type="match status" value="1"/>
</dbReference>
<dbReference type="InterPro" id="IPR004879">
    <property type="entry name" value="Ssp411-like_TRX"/>
</dbReference>
<dbReference type="SUPFAM" id="SSF48208">
    <property type="entry name" value="Six-hairpin glycosidases"/>
    <property type="match status" value="1"/>
</dbReference>
<protein>
    <submittedName>
        <fullName evidence="2">N-acylglucosamine 2-epimerase</fullName>
    </submittedName>
</protein>
<dbReference type="SUPFAM" id="SSF52833">
    <property type="entry name" value="Thioredoxin-like"/>
    <property type="match status" value="1"/>
</dbReference>
<evidence type="ECO:0000313" key="2">
    <source>
        <dbReference type="EMBL" id="PMQ21826.1"/>
    </source>
</evidence>
<dbReference type="Gene3D" id="3.40.30.10">
    <property type="entry name" value="Glutaredoxin"/>
    <property type="match status" value="1"/>
</dbReference>
<evidence type="ECO:0000259" key="1">
    <source>
        <dbReference type="Pfam" id="PF03190"/>
    </source>
</evidence>
<dbReference type="PIRSF" id="PIRSF006402">
    <property type="entry name" value="UCP006402_thioredoxin"/>
    <property type="match status" value="1"/>
</dbReference>
<dbReference type="Proteomes" id="UP000235739">
    <property type="component" value="Unassembled WGS sequence"/>
</dbReference>
<evidence type="ECO:0000313" key="3">
    <source>
        <dbReference type="Proteomes" id="UP000235739"/>
    </source>
</evidence>
<proteinExistence type="predicted"/>
<dbReference type="GO" id="GO:0005975">
    <property type="term" value="P:carbohydrate metabolic process"/>
    <property type="evidence" value="ECO:0007669"/>
    <property type="project" value="InterPro"/>
</dbReference>
<reference evidence="2 3" key="1">
    <citation type="journal article" date="2017" name="Elife">
        <title>Extensive horizontal gene transfer in cheese-associated bacteria.</title>
        <authorList>
            <person name="Bonham K.S."/>
            <person name="Wolfe B.E."/>
            <person name="Dutton R.J."/>
        </authorList>
    </citation>
    <scope>NUCLEOTIDE SEQUENCE [LARGE SCALE GENOMIC DNA]</scope>
    <source>
        <strain evidence="2 3">JB182</strain>
    </source>
</reference>
<dbReference type="RefSeq" id="WP_102598260.1">
    <property type="nucleotide sequence ID" value="NZ_JBQDNZ010000003.1"/>
</dbReference>
<dbReference type="AlphaFoldDB" id="A0A2N7S6S2"/>
<dbReference type="InterPro" id="IPR024705">
    <property type="entry name" value="Ssp411"/>
</dbReference>
<dbReference type="Pfam" id="PF03190">
    <property type="entry name" value="Thioredox_DsbH"/>
    <property type="match status" value="1"/>
</dbReference>
<dbReference type="InterPro" id="IPR008928">
    <property type="entry name" value="6-hairpin_glycosidase_sf"/>
</dbReference>
<sequence>MAQRLAGSSSQYLRQHSHQLVDWFPYGDEAFEQARLRDVPVMLSIGYAACHWCHVMSHESFDDPEIAALLNENFVAIKVDREEHPLVDDTYMLATQALTGAGGWPMTIFTLPDGRTVHAGTYYPKEPRGKTPSFRQVLNAVHEAWETKRSGLEEQAQMLAEHLAELGSRQSALLSLQSQQPADQAFSTALDRWMAAGKPEGGFTPAPKFPPTWALKTLSRAVITEPQRAEEAFEAAATHLEAIFLGGLQDHVDGGFARYCVDANWSVPHFEKMLYDNAGLLSLAARTSVLAAEMALKGQGDTAQRAQKLAGLAQRSAQGIITFLEEELLTNSSSTPALAASLDADSSRDGHQVEGAYYTLNREEIAQVTDPLIQRLPKGLLRFGPVAEDPQDFCFSLLRTPEASELEVLQELREQMRTLRRSRIMPIRDEKVIAGWNGLAIEALCEAALLLEAPDALKLAAQAAESVWQMQWDQQNKRLARVSFAGAATHANEGTLQDYSALALGFLALHQATGQQQWAQRAKALLGRAADFVDPESGVPRDTVQSDARITAQRSSIAAVTVLDDAMPASGALYAKALAVQALQSMAAGEYTDADAAALESARGLSAHALALASEAPTQVATALEVQCIISSPVHYLAISQWDSDQAKRVRSVAMSLGINVRHDPSLPHADQGLQIQPCREELCQLPVLGIEGLFSLFSAPKNA</sequence>
<feature type="domain" description="Spermatogenesis-associated protein 20-like TRX" evidence="1">
    <location>
        <begin position="3"/>
        <end position="163"/>
    </location>
</feature>
<dbReference type="PANTHER" id="PTHR42899:SF1">
    <property type="entry name" value="SPERMATOGENESIS-ASSOCIATED PROTEIN 20"/>
    <property type="match status" value="1"/>
</dbReference>
<dbReference type="EMBL" id="PNQX01000001">
    <property type="protein sequence ID" value="PMQ21826.1"/>
    <property type="molecule type" value="Genomic_DNA"/>
</dbReference>
<dbReference type="InterPro" id="IPR036249">
    <property type="entry name" value="Thioredoxin-like_sf"/>
</dbReference>
<organism evidence="2 3">
    <name type="scientific">Glutamicibacter arilaitensis</name>
    <dbReference type="NCBI Taxonomy" id="256701"/>
    <lineage>
        <taxon>Bacteria</taxon>
        <taxon>Bacillati</taxon>
        <taxon>Actinomycetota</taxon>
        <taxon>Actinomycetes</taxon>
        <taxon>Micrococcales</taxon>
        <taxon>Micrococcaceae</taxon>
        <taxon>Glutamicibacter</taxon>
    </lineage>
</organism>
<name>A0A2N7S6S2_9MICC</name>